<feature type="transmembrane region" description="Helical" evidence="10">
    <location>
        <begin position="188"/>
        <end position="214"/>
    </location>
</feature>
<dbReference type="PRINTS" id="PR00344">
    <property type="entry name" value="BCTRLSENSOR"/>
</dbReference>
<keyword evidence="8" id="KW-0067">ATP-binding</keyword>
<dbReference type="SUPFAM" id="SSF47384">
    <property type="entry name" value="Homodimeric domain of signal transducing histidine kinase"/>
    <property type="match status" value="1"/>
</dbReference>
<keyword evidence="10" id="KW-1133">Transmembrane helix</keyword>
<evidence type="ECO:0000256" key="2">
    <source>
        <dbReference type="ARBA" id="ARBA00004370"/>
    </source>
</evidence>
<keyword evidence="6" id="KW-0547">Nucleotide-binding</keyword>
<evidence type="ECO:0000256" key="6">
    <source>
        <dbReference type="ARBA" id="ARBA00022741"/>
    </source>
</evidence>
<evidence type="ECO:0000313" key="12">
    <source>
        <dbReference type="EMBL" id="MFC0525382.1"/>
    </source>
</evidence>
<evidence type="ECO:0000256" key="8">
    <source>
        <dbReference type="ARBA" id="ARBA00022840"/>
    </source>
</evidence>
<keyword evidence="7 12" id="KW-0418">Kinase</keyword>
<organism evidence="12 13">
    <name type="scientific">Pontibacillus salicampi</name>
    <dbReference type="NCBI Taxonomy" id="1449801"/>
    <lineage>
        <taxon>Bacteria</taxon>
        <taxon>Bacillati</taxon>
        <taxon>Bacillota</taxon>
        <taxon>Bacilli</taxon>
        <taxon>Bacillales</taxon>
        <taxon>Bacillaceae</taxon>
        <taxon>Pontibacillus</taxon>
    </lineage>
</organism>
<dbReference type="Pfam" id="PF00512">
    <property type="entry name" value="HisKA"/>
    <property type="match status" value="1"/>
</dbReference>
<dbReference type="InterPro" id="IPR036890">
    <property type="entry name" value="HATPase_C_sf"/>
</dbReference>
<dbReference type="CDD" id="cd00082">
    <property type="entry name" value="HisKA"/>
    <property type="match status" value="1"/>
</dbReference>
<feature type="transmembrane region" description="Helical" evidence="10">
    <location>
        <begin position="143"/>
        <end position="168"/>
    </location>
</feature>
<dbReference type="RefSeq" id="WP_377350592.1">
    <property type="nucleotide sequence ID" value="NZ_JBHLTP010000013.1"/>
</dbReference>
<feature type="transmembrane region" description="Helical" evidence="10">
    <location>
        <begin position="86"/>
        <end position="106"/>
    </location>
</feature>
<feature type="transmembrane region" description="Helical" evidence="10">
    <location>
        <begin position="112"/>
        <end position="131"/>
    </location>
</feature>
<keyword evidence="4" id="KW-0597">Phosphoprotein</keyword>
<dbReference type="PANTHER" id="PTHR42878:SF14">
    <property type="entry name" value="OSMOLARITY TWO-COMPONENT SYSTEM PROTEIN SSK1"/>
    <property type="match status" value="1"/>
</dbReference>
<comment type="subcellular location">
    <subcellularLocation>
        <location evidence="2">Membrane</location>
    </subcellularLocation>
</comment>
<dbReference type="GO" id="GO:0016301">
    <property type="term" value="F:kinase activity"/>
    <property type="evidence" value="ECO:0007669"/>
    <property type="project" value="UniProtKB-KW"/>
</dbReference>
<dbReference type="InterPro" id="IPR003661">
    <property type="entry name" value="HisK_dim/P_dom"/>
</dbReference>
<dbReference type="InterPro" id="IPR036097">
    <property type="entry name" value="HisK_dim/P_sf"/>
</dbReference>
<proteinExistence type="predicted"/>
<dbReference type="InterPro" id="IPR005467">
    <property type="entry name" value="His_kinase_dom"/>
</dbReference>
<dbReference type="Gene3D" id="1.10.287.130">
    <property type="match status" value="1"/>
</dbReference>
<evidence type="ECO:0000256" key="4">
    <source>
        <dbReference type="ARBA" id="ARBA00022553"/>
    </source>
</evidence>
<reference evidence="12 13" key="1">
    <citation type="submission" date="2024-09" db="EMBL/GenBank/DDBJ databases">
        <authorList>
            <person name="Sun Q."/>
            <person name="Mori K."/>
        </authorList>
    </citation>
    <scope>NUCLEOTIDE SEQUENCE [LARGE SCALE GENOMIC DNA]</scope>
    <source>
        <strain evidence="12 13">NCAIM B.02529</strain>
    </source>
</reference>
<feature type="transmembrane region" description="Helical" evidence="10">
    <location>
        <begin position="12"/>
        <end position="38"/>
    </location>
</feature>
<evidence type="ECO:0000256" key="1">
    <source>
        <dbReference type="ARBA" id="ARBA00000085"/>
    </source>
</evidence>
<sequence length="457" mass="52522">MIINKQEGKILFLSFGAFLILLGILFPSISMEWSSWIYQHIEESLEQNDSGQLVMTSLSYITWYVITFMFIYIGSMLIAHGLARQFSFAYQAIFIVLVLGSVFLYNQNYHEHYAYITHLLLLTILLFLMNFIPKQKHFYSMLLLILVFLLFSVQWLNLIPAISTLGFGTDDFAVSLKRSDEYLTDHKLFNTFSTILFGVFFLISIIITTLLHLYSKQRIIAKQYQQQTEELKETRGALIETNVYKEIHSLVHDLKSPLVTVEGLISLLSMKIQDQKSQDYFQRIQSSIEKMKDMVSEILHEDTKRWLYVEELVDYVVSHVSFDHPQITFSKQVEEGLPAIYVNKIRFARAISNVMENAILSMQEQGGELSFHVQQSNASITFIVEDNGPGVDAAYLETIWEEGFSTKNSSGIGLPFVKSVAHQHDGTVSMYSEPNQSTRVTISIPVVEEEKVYDISH</sequence>
<keyword evidence="9" id="KW-0902">Two-component regulatory system</keyword>
<accession>A0ABV6LSL2</accession>
<evidence type="ECO:0000256" key="7">
    <source>
        <dbReference type="ARBA" id="ARBA00022777"/>
    </source>
</evidence>
<evidence type="ECO:0000256" key="10">
    <source>
        <dbReference type="SAM" id="Phobius"/>
    </source>
</evidence>
<comment type="catalytic activity">
    <reaction evidence="1">
        <text>ATP + protein L-histidine = ADP + protein N-phospho-L-histidine.</text>
        <dbReference type="EC" id="2.7.13.3"/>
    </reaction>
</comment>
<dbReference type="Pfam" id="PF02518">
    <property type="entry name" value="HATPase_c"/>
    <property type="match status" value="1"/>
</dbReference>
<dbReference type="EMBL" id="JBHLTP010000013">
    <property type="protein sequence ID" value="MFC0525382.1"/>
    <property type="molecule type" value="Genomic_DNA"/>
</dbReference>
<evidence type="ECO:0000256" key="9">
    <source>
        <dbReference type="ARBA" id="ARBA00023012"/>
    </source>
</evidence>
<feature type="transmembrane region" description="Helical" evidence="10">
    <location>
        <begin position="58"/>
        <end position="79"/>
    </location>
</feature>
<evidence type="ECO:0000259" key="11">
    <source>
        <dbReference type="PROSITE" id="PS50109"/>
    </source>
</evidence>
<keyword evidence="13" id="KW-1185">Reference proteome</keyword>
<evidence type="ECO:0000256" key="5">
    <source>
        <dbReference type="ARBA" id="ARBA00022679"/>
    </source>
</evidence>
<dbReference type="InterPro" id="IPR004358">
    <property type="entry name" value="Sig_transdc_His_kin-like_C"/>
</dbReference>
<dbReference type="InterPro" id="IPR003594">
    <property type="entry name" value="HATPase_dom"/>
</dbReference>
<dbReference type="EC" id="2.7.13.3" evidence="3"/>
<name>A0ABV6LSL2_9BACI</name>
<evidence type="ECO:0000256" key="3">
    <source>
        <dbReference type="ARBA" id="ARBA00012438"/>
    </source>
</evidence>
<gene>
    <name evidence="12" type="ORF">ACFFGV_17500</name>
</gene>
<keyword evidence="10" id="KW-0812">Transmembrane</keyword>
<dbReference type="PROSITE" id="PS50109">
    <property type="entry name" value="HIS_KIN"/>
    <property type="match status" value="1"/>
</dbReference>
<dbReference type="Gene3D" id="3.30.565.10">
    <property type="entry name" value="Histidine kinase-like ATPase, C-terminal domain"/>
    <property type="match status" value="1"/>
</dbReference>
<keyword evidence="5" id="KW-0808">Transferase</keyword>
<dbReference type="PANTHER" id="PTHR42878">
    <property type="entry name" value="TWO-COMPONENT HISTIDINE KINASE"/>
    <property type="match status" value="1"/>
</dbReference>
<dbReference type="InterPro" id="IPR050351">
    <property type="entry name" value="BphY/WalK/GraS-like"/>
</dbReference>
<feature type="domain" description="Histidine kinase" evidence="11">
    <location>
        <begin position="249"/>
        <end position="448"/>
    </location>
</feature>
<dbReference type="SUPFAM" id="SSF55874">
    <property type="entry name" value="ATPase domain of HSP90 chaperone/DNA topoisomerase II/histidine kinase"/>
    <property type="match status" value="1"/>
</dbReference>
<evidence type="ECO:0000313" key="13">
    <source>
        <dbReference type="Proteomes" id="UP001589836"/>
    </source>
</evidence>
<dbReference type="SMART" id="SM00387">
    <property type="entry name" value="HATPase_c"/>
    <property type="match status" value="1"/>
</dbReference>
<comment type="caution">
    <text evidence="12">The sequence shown here is derived from an EMBL/GenBank/DDBJ whole genome shotgun (WGS) entry which is preliminary data.</text>
</comment>
<keyword evidence="10" id="KW-0472">Membrane</keyword>
<protein>
    <recommendedName>
        <fullName evidence="3">histidine kinase</fullName>
        <ecNumber evidence="3">2.7.13.3</ecNumber>
    </recommendedName>
</protein>
<dbReference type="Proteomes" id="UP001589836">
    <property type="component" value="Unassembled WGS sequence"/>
</dbReference>